<organism evidence="1 2">
    <name type="scientific">Candidatus Kaiserbacteria bacterium RIFCSPHIGHO2_01_FULL_48_10</name>
    <dbReference type="NCBI Taxonomy" id="1798476"/>
    <lineage>
        <taxon>Bacteria</taxon>
        <taxon>Candidatus Kaiseribacteriota</taxon>
    </lineage>
</organism>
<gene>
    <name evidence="1" type="ORF">A2841_03895</name>
</gene>
<dbReference type="Pfam" id="PF13365">
    <property type="entry name" value="Trypsin_2"/>
    <property type="match status" value="1"/>
</dbReference>
<evidence type="ECO:0000313" key="1">
    <source>
        <dbReference type="EMBL" id="OGG43400.1"/>
    </source>
</evidence>
<dbReference type="SUPFAM" id="SSF50494">
    <property type="entry name" value="Trypsin-like serine proteases"/>
    <property type="match status" value="1"/>
</dbReference>
<dbReference type="AlphaFoldDB" id="A0A1F6C2K6"/>
<comment type="caution">
    <text evidence="1">The sequence shown here is derived from an EMBL/GenBank/DDBJ whole genome shotgun (WGS) entry which is preliminary data.</text>
</comment>
<evidence type="ECO:0008006" key="3">
    <source>
        <dbReference type="Google" id="ProtNLM"/>
    </source>
</evidence>
<dbReference type="Gene3D" id="2.40.10.120">
    <property type="match status" value="1"/>
</dbReference>
<protein>
    <recommendedName>
        <fullName evidence="3">Serine protease</fullName>
    </recommendedName>
</protein>
<name>A0A1F6C2K6_9BACT</name>
<sequence>MTNVYIGVVVFVLVIGASLGILSRTENSALETVKSELEDTVEAVSTLATTSPSSLTADIIFALDVPKKENVPQDALSTPPRSISADTVPVPADFTFKPEWRDTVVNLICANNYGESMTSGSGVMVDPRGVILTNAHVATSFLFGDWPSPSLFNCSVRVGSPAYPAYRAVLLYIPDEYVRDTVAQLYKPDDSAYIYGENDYALLLISGRTNPSASLPASFASLPLSTGSISPSGAFQYMLGYPAGFLGGQTVLRDLYMISSPVAVQETRMIGGGAGVDTMVFNGSIAGQHGSSGGAVIGHEGTLTGIPTFMDGEAGPTTDDNVLNAISINYINRDLKQDTGFTLNEFLARSDLKAIADEFIKQHGDEYRHLYTDSWKKHQQILIPGAQ</sequence>
<evidence type="ECO:0000313" key="2">
    <source>
        <dbReference type="Proteomes" id="UP000178249"/>
    </source>
</evidence>
<accession>A0A1F6C2K6</accession>
<dbReference type="InterPro" id="IPR009003">
    <property type="entry name" value="Peptidase_S1_PA"/>
</dbReference>
<proteinExistence type="predicted"/>
<reference evidence="1 2" key="1">
    <citation type="journal article" date="2016" name="Nat. Commun.">
        <title>Thousands of microbial genomes shed light on interconnected biogeochemical processes in an aquifer system.</title>
        <authorList>
            <person name="Anantharaman K."/>
            <person name="Brown C.T."/>
            <person name="Hug L.A."/>
            <person name="Sharon I."/>
            <person name="Castelle C.J."/>
            <person name="Probst A.J."/>
            <person name="Thomas B.C."/>
            <person name="Singh A."/>
            <person name="Wilkins M.J."/>
            <person name="Karaoz U."/>
            <person name="Brodie E.L."/>
            <person name="Williams K.H."/>
            <person name="Hubbard S.S."/>
            <person name="Banfield J.F."/>
        </authorList>
    </citation>
    <scope>NUCLEOTIDE SEQUENCE [LARGE SCALE GENOMIC DNA]</scope>
</reference>
<dbReference type="EMBL" id="MFKP01000042">
    <property type="protein sequence ID" value="OGG43400.1"/>
    <property type="molecule type" value="Genomic_DNA"/>
</dbReference>
<dbReference type="Proteomes" id="UP000178249">
    <property type="component" value="Unassembled WGS sequence"/>
</dbReference>